<name>A0A9P4GAJ4_9PLEO</name>
<evidence type="ECO:0000256" key="1">
    <source>
        <dbReference type="SAM" id="MobiDB-lite"/>
    </source>
</evidence>
<gene>
    <name evidence="2" type="ORF">K460DRAFT_380005</name>
</gene>
<dbReference type="AlphaFoldDB" id="A0A9P4GAJ4"/>
<keyword evidence="3" id="KW-1185">Reference proteome</keyword>
<dbReference type="RefSeq" id="XP_040784603.1">
    <property type="nucleotide sequence ID" value="XM_040935213.1"/>
</dbReference>
<dbReference type="EMBL" id="ML976618">
    <property type="protein sequence ID" value="KAF1842040.1"/>
    <property type="molecule type" value="Genomic_DNA"/>
</dbReference>
<feature type="region of interest" description="Disordered" evidence="1">
    <location>
        <begin position="170"/>
        <end position="199"/>
    </location>
</feature>
<proteinExistence type="predicted"/>
<organism evidence="2 3">
    <name type="scientific">Cucurbitaria berberidis CBS 394.84</name>
    <dbReference type="NCBI Taxonomy" id="1168544"/>
    <lineage>
        <taxon>Eukaryota</taxon>
        <taxon>Fungi</taxon>
        <taxon>Dikarya</taxon>
        <taxon>Ascomycota</taxon>
        <taxon>Pezizomycotina</taxon>
        <taxon>Dothideomycetes</taxon>
        <taxon>Pleosporomycetidae</taxon>
        <taxon>Pleosporales</taxon>
        <taxon>Pleosporineae</taxon>
        <taxon>Cucurbitariaceae</taxon>
        <taxon>Cucurbitaria</taxon>
    </lineage>
</organism>
<evidence type="ECO:0000313" key="2">
    <source>
        <dbReference type="EMBL" id="KAF1842040.1"/>
    </source>
</evidence>
<sequence>MRLNLKIPQKELTKDDQRTLKIRRASAERWKPKLQRPFPARREIKEAYNLKLMRHYPNQLDSTEPNFVKPHIDRSPRVDELLRQFPIPVATSISASAQTDNTNVYATPVLPTQAEIDELEKQRMLLKANRIITRSEYAQRLAWKNFSSRERNRIDRGREAMLHSGLCENDLEKESAGQHNQLPEWRKRHTGRFAREQRH</sequence>
<accession>A0A9P4GAJ4</accession>
<reference evidence="2" key="1">
    <citation type="submission" date="2020-01" db="EMBL/GenBank/DDBJ databases">
        <authorList>
            <consortium name="DOE Joint Genome Institute"/>
            <person name="Haridas S."/>
            <person name="Albert R."/>
            <person name="Binder M."/>
            <person name="Bloem J."/>
            <person name="Labutti K."/>
            <person name="Salamov A."/>
            <person name="Andreopoulos B."/>
            <person name="Baker S.E."/>
            <person name="Barry K."/>
            <person name="Bills G."/>
            <person name="Bluhm B.H."/>
            <person name="Cannon C."/>
            <person name="Castanera R."/>
            <person name="Culley D.E."/>
            <person name="Daum C."/>
            <person name="Ezra D."/>
            <person name="Gonzalez J.B."/>
            <person name="Henrissat B."/>
            <person name="Kuo A."/>
            <person name="Liang C."/>
            <person name="Lipzen A."/>
            <person name="Lutzoni F."/>
            <person name="Magnuson J."/>
            <person name="Mondo S."/>
            <person name="Nolan M."/>
            <person name="Ohm R."/>
            <person name="Pangilinan J."/>
            <person name="Park H.-J."/>
            <person name="Ramirez L."/>
            <person name="Alfaro M."/>
            <person name="Sun H."/>
            <person name="Tritt A."/>
            <person name="Yoshinaga Y."/>
            <person name="Zwiers L.-H."/>
            <person name="Turgeon B.G."/>
            <person name="Goodwin S.B."/>
            <person name="Spatafora J.W."/>
            <person name="Crous P.W."/>
            <person name="Grigoriev I.V."/>
        </authorList>
    </citation>
    <scope>NUCLEOTIDE SEQUENCE</scope>
    <source>
        <strain evidence="2">CBS 394.84</strain>
    </source>
</reference>
<dbReference type="GeneID" id="63852464"/>
<evidence type="ECO:0000313" key="3">
    <source>
        <dbReference type="Proteomes" id="UP000800039"/>
    </source>
</evidence>
<dbReference type="OrthoDB" id="3795156at2759"/>
<comment type="caution">
    <text evidence="2">The sequence shown here is derived from an EMBL/GenBank/DDBJ whole genome shotgun (WGS) entry which is preliminary data.</text>
</comment>
<dbReference type="Proteomes" id="UP000800039">
    <property type="component" value="Unassembled WGS sequence"/>
</dbReference>
<protein>
    <submittedName>
        <fullName evidence="2">Uncharacterized protein</fullName>
    </submittedName>
</protein>